<sequence>MFAAAIFLLLTRFSSTMLRGANAWFKPFKFALSIAVFSWTMGWYTYELSAPATVNLYNYVVIILLGFEVIYIALQAGRGKLSHYNVSSPLFKFLTALMGIAAAIVTIWTGYIGILFCTTNLPNLPVYYVLSIRIGIFLFVFFAFQGASMGARQTHTVGGPEGYSRLPVFNWSTKYGDLRIAHFIGMHALQLLPLLSWYVFRDITATLIIGLLYALLAGFTLVGALKGRPLINI</sequence>
<gene>
    <name evidence="2" type="ORF">RG47T_2455</name>
</gene>
<accession>A0A1Q5ZZ28</accession>
<proteinExistence type="predicted"/>
<feature type="transmembrane region" description="Helical" evidence="1">
    <location>
        <begin position="180"/>
        <end position="200"/>
    </location>
</feature>
<dbReference type="AlphaFoldDB" id="A0A1Q5ZZ28"/>
<evidence type="ECO:0000313" key="3">
    <source>
        <dbReference type="Proteomes" id="UP000186720"/>
    </source>
</evidence>
<name>A0A1Q5ZZ28_9SPHI</name>
<keyword evidence="1" id="KW-0472">Membrane</keyword>
<feature type="transmembrane region" description="Helical" evidence="1">
    <location>
        <begin position="206"/>
        <end position="225"/>
    </location>
</feature>
<dbReference type="STRING" id="1302689.RG47T_2455"/>
<reference evidence="2 3" key="1">
    <citation type="submission" date="2016-11" db="EMBL/GenBank/DDBJ databases">
        <title>Whole Genome Sequencing of Mucilaginibacter polytrichastri RG4-7(T) isolated from the moss sample.</title>
        <authorList>
            <person name="Li Y."/>
        </authorList>
    </citation>
    <scope>NUCLEOTIDE SEQUENCE [LARGE SCALE GENOMIC DNA]</scope>
    <source>
        <strain evidence="2 3">RG4-7</strain>
    </source>
</reference>
<feature type="transmembrane region" description="Helical" evidence="1">
    <location>
        <begin position="126"/>
        <end position="144"/>
    </location>
</feature>
<feature type="transmembrane region" description="Helical" evidence="1">
    <location>
        <begin position="56"/>
        <end position="74"/>
    </location>
</feature>
<evidence type="ECO:0000256" key="1">
    <source>
        <dbReference type="SAM" id="Phobius"/>
    </source>
</evidence>
<organism evidence="2 3">
    <name type="scientific">Mucilaginibacter polytrichastri</name>
    <dbReference type="NCBI Taxonomy" id="1302689"/>
    <lineage>
        <taxon>Bacteria</taxon>
        <taxon>Pseudomonadati</taxon>
        <taxon>Bacteroidota</taxon>
        <taxon>Sphingobacteriia</taxon>
        <taxon>Sphingobacteriales</taxon>
        <taxon>Sphingobacteriaceae</taxon>
        <taxon>Mucilaginibacter</taxon>
    </lineage>
</organism>
<protein>
    <submittedName>
        <fullName evidence="2">Uncharacterized protein</fullName>
    </submittedName>
</protein>
<evidence type="ECO:0000313" key="2">
    <source>
        <dbReference type="EMBL" id="OKS86997.1"/>
    </source>
</evidence>
<dbReference type="Proteomes" id="UP000186720">
    <property type="component" value="Unassembled WGS sequence"/>
</dbReference>
<feature type="transmembrane region" description="Helical" evidence="1">
    <location>
        <begin position="94"/>
        <end position="114"/>
    </location>
</feature>
<dbReference type="EMBL" id="MPPL01000001">
    <property type="protein sequence ID" value="OKS86997.1"/>
    <property type="molecule type" value="Genomic_DNA"/>
</dbReference>
<comment type="caution">
    <text evidence="2">The sequence shown here is derived from an EMBL/GenBank/DDBJ whole genome shotgun (WGS) entry which is preliminary data.</text>
</comment>
<keyword evidence="1" id="KW-1133">Transmembrane helix</keyword>
<keyword evidence="3" id="KW-1185">Reference proteome</keyword>
<keyword evidence="1" id="KW-0812">Transmembrane</keyword>